<reference evidence="1" key="1">
    <citation type="submission" date="2017-07" db="EMBL/GenBank/DDBJ databases">
        <authorList>
            <person name="Mikheyev A."/>
            <person name="Grau M."/>
        </authorList>
    </citation>
    <scope>NUCLEOTIDE SEQUENCE</scope>
    <source>
        <tissue evidence="1">Venom_gland</tissue>
    </source>
</reference>
<accession>A0A2D4GMU1</accession>
<organism evidence="1">
    <name type="scientific">Micrurus corallinus</name>
    <name type="common">Brazilian coral snake</name>
    <dbReference type="NCBI Taxonomy" id="54390"/>
    <lineage>
        <taxon>Eukaryota</taxon>
        <taxon>Metazoa</taxon>
        <taxon>Chordata</taxon>
        <taxon>Craniata</taxon>
        <taxon>Vertebrata</taxon>
        <taxon>Euteleostomi</taxon>
        <taxon>Lepidosauria</taxon>
        <taxon>Squamata</taxon>
        <taxon>Bifurcata</taxon>
        <taxon>Unidentata</taxon>
        <taxon>Episquamata</taxon>
        <taxon>Toxicofera</taxon>
        <taxon>Serpentes</taxon>
        <taxon>Colubroidea</taxon>
        <taxon>Elapidae</taxon>
        <taxon>Elapinae</taxon>
        <taxon>Micrurus</taxon>
    </lineage>
</organism>
<proteinExistence type="predicted"/>
<reference evidence="1" key="2">
    <citation type="submission" date="2017-11" db="EMBL/GenBank/DDBJ databases">
        <title>Coralsnake Venomics: Analyses of Venom Gland Transcriptomes and Proteomes of Six Brazilian Taxa.</title>
        <authorList>
            <person name="Aird S.D."/>
            <person name="Jorge da Silva N."/>
            <person name="Qiu L."/>
            <person name="Villar-Briones A."/>
            <person name="Aparecida-Saddi V."/>
            <person name="Campos-Telles M.P."/>
            <person name="Grau M."/>
            <person name="Mikheyev A.S."/>
        </authorList>
    </citation>
    <scope>NUCLEOTIDE SEQUENCE</scope>
    <source>
        <tissue evidence="1">Venom_gland</tissue>
    </source>
</reference>
<sequence>MFSCAECSSCPANKSNAHPFIQKKFSVSQPWELLRLQLPESPRLLLRTDSMAAETHPIFLNLSTTLRSLDFNSQNSPSWQSLENPGFQWQGSCIPLSSIYFNHGFLAKPL</sequence>
<evidence type="ECO:0000313" key="1">
    <source>
        <dbReference type="EMBL" id="LAA61058.1"/>
    </source>
</evidence>
<name>A0A2D4GMU1_MICCO</name>
<protein>
    <submittedName>
        <fullName evidence="1">Uncharacterized protein</fullName>
    </submittedName>
</protein>
<dbReference type="EMBL" id="IACJ01134157">
    <property type="protein sequence ID" value="LAA61058.1"/>
    <property type="molecule type" value="Transcribed_RNA"/>
</dbReference>
<dbReference type="AlphaFoldDB" id="A0A2D4GMU1"/>